<dbReference type="GO" id="GO:0004553">
    <property type="term" value="F:hydrolase activity, hydrolyzing O-glycosyl compounds"/>
    <property type="evidence" value="ECO:0007669"/>
    <property type="project" value="InterPro"/>
</dbReference>
<accession>A0A8J3N4B3</accession>
<dbReference type="AlphaFoldDB" id="A0A8J3N4B3"/>
<dbReference type="Proteomes" id="UP000597444">
    <property type="component" value="Unassembled WGS sequence"/>
</dbReference>
<comment type="similarity">
    <text evidence="1 5">Belongs to the glycosyl hydrolase 43 family.</text>
</comment>
<comment type="caution">
    <text evidence="7">The sequence shown here is derived from an EMBL/GenBank/DDBJ whole genome shotgun (WGS) entry which is preliminary data.</text>
</comment>
<evidence type="ECO:0000256" key="5">
    <source>
        <dbReference type="RuleBase" id="RU361187"/>
    </source>
</evidence>
<reference evidence="7" key="1">
    <citation type="submission" date="2020-10" db="EMBL/GenBank/DDBJ databases">
        <title>Taxonomic study of unclassified bacteria belonging to the class Ktedonobacteria.</title>
        <authorList>
            <person name="Yabe S."/>
            <person name="Wang C.M."/>
            <person name="Zheng Y."/>
            <person name="Sakai Y."/>
            <person name="Cavaletti L."/>
            <person name="Monciardini P."/>
            <person name="Donadio S."/>
        </authorList>
    </citation>
    <scope>NUCLEOTIDE SEQUENCE</scope>
    <source>
        <strain evidence="7">ID150040</strain>
    </source>
</reference>
<dbReference type="PANTHER" id="PTHR22925:SF3">
    <property type="entry name" value="GLYCOSYL HYDROLASE FAMILY PROTEIN 43"/>
    <property type="match status" value="1"/>
</dbReference>
<evidence type="ECO:0000313" key="7">
    <source>
        <dbReference type="EMBL" id="GHO95303.1"/>
    </source>
</evidence>
<sequence length="326" mass="35229">MMSNPYFWLPSLQCCYRSSRRLVVLLTSLLTLISLLASTGSLTAHAATVPSQSIVPGGSWTDSSGNSIQAHGTGLIKVGSTYYWFGENRASNNSAFVAISCYSSTDLVNWTFRNNVLAVQSSDDLGPNRVVERPKVIYNASTSTYVMYLHIDNSSYGEAKVGVATSSTVDGSYTYRGSYNPNGNQSRDMTVFEDTNGSAYLIYATSNNTALNIDRLSSDYLSDAGSVYTFSSRLEAPGMFKANGRYYLITSSPTGWAPNPNTYVSATSLSGPWTSAASLAPNSPNTYDSQDAFILPVIGSSTTTYIRQLIVLHSHCMVHGPLREGP</sequence>
<dbReference type="SUPFAM" id="SSF75005">
    <property type="entry name" value="Arabinanase/levansucrase/invertase"/>
    <property type="match status" value="1"/>
</dbReference>
<protein>
    <recommendedName>
        <fullName evidence="9">Beta-xylosidase</fullName>
    </recommendedName>
</protein>
<keyword evidence="2 5" id="KW-0378">Hydrolase</keyword>
<keyword evidence="8" id="KW-1185">Reference proteome</keyword>
<evidence type="ECO:0000256" key="1">
    <source>
        <dbReference type="ARBA" id="ARBA00009865"/>
    </source>
</evidence>
<dbReference type="InterPro" id="IPR023296">
    <property type="entry name" value="Glyco_hydro_beta-prop_sf"/>
</dbReference>
<feature type="site" description="Important for catalytic activity, responsible for pKa modulation of the active site Glu and correct orientation of both the proton donor and substrate" evidence="4">
    <location>
        <position position="188"/>
    </location>
</feature>
<evidence type="ECO:0008006" key="9">
    <source>
        <dbReference type="Google" id="ProtNLM"/>
    </source>
</evidence>
<evidence type="ECO:0000256" key="2">
    <source>
        <dbReference type="ARBA" id="ARBA00022801"/>
    </source>
</evidence>
<dbReference type="GO" id="GO:0005975">
    <property type="term" value="P:carbohydrate metabolic process"/>
    <property type="evidence" value="ECO:0007669"/>
    <property type="project" value="InterPro"/>
</dbReference>
<organism evidence="7 8">
    <name type="scientific">Reticulibacter mediterranei</name>
    <dbReference type="NCBI Taxonomy" id="2778369"/>
    <lineage>
        <taxon>Bacteria</taxon>
        <taxon>Bacillati</taxon>
        <taxon>Chloroflexota</taxon>
        <taxon>Ktedonobacteria</taxon>
        <taxon>Ktedonobacterales</taxon>
        <taxon>Reticulibacteraceae</taxon>
        <taxon>Reticulibacter</taxon>
    </lineage>
</organism>
<gene>
    <name evidence="7" type="ORF">KSF_053510</name>
</gene>
<name>A0A8J3N4B3_9CHLR</name>
<dbReference type="Pfam" id="PF04616">
    <property type="entry name" value="Glyco_hydro_43"/>
    <property type="match status" value="1"/>
</dbReference>
<dbReference type="InterPro" id="IPR006710">
    <property type="entry name" value="Glyco_hydro_43"/>
</dbReference>
<evidence type="ECO:0000256" key="4">
    <source>
        <dbReference type="PIRSR" id="PIRSR606710-2"/>
    </source>
</evidence>
<evidence type="ECO:0000256" key="6">
    <source>
        <dbReference type="SAM" id="SignalP"/>
    </source>
</evidence>
<feature type="signal peptide" evidence="6">
    <location>
        <begin position="1"/>
        <end position="46"/>
    </location>
</feature>
<dbReference type="PANTHER" id="PTHR22925">
    <property type="entry name" value="GLYCOSYL HYDROLASE 43 FAMILY MEMBER"/>
    <property type="match status" value="1"/>
</dbReference>
<dbReference type="RefSeq" id="WP_220205988.1">
    <property type="nucleotide sequence ID" value="NZ_BNJK01000001.1"/>
</dbReference>
<keyword evidence="6" id="KW-0732">Signal</keyword>
<dbReference type="Gene3D" id="2.115.10.20">
    <property type="entry name" value="Glycosyl hydrolase domain, family 43"/>
    <property type="match status" value="1"/>
</dbReference>
<evidence type="ECO:0000313" key="8">
    <source>
        <dbReference type="Proteomes" id="UP000597444"/>
    </source>
</evidence>
<proteinExistence type="inferred from homology"/>
<evidence type="ECO:0000256" key="3">
    <source>
        <dbReference type="ARBA" id="ARBA00023295"/>
    </source>
</evidence>
<keyword evidence="3 5" id="KW-0326">Glycosidase</keyword>
<dbReference type="EMBL" id="BNJK01000001">
    <property type="protein sequence ID" value="GHO95303.1"/>
    <property type="molecule type" value="Genomic_DNA"/>
</dbReference>
<feature type="chain" id="PRO_5035147521" description="Beta-xylosidase" evidence="6">
    <location>
        <begin position="47"/>
        <end position="326"/>
    </location>
</feature>
<dbReference type="CDD" id="cd18821">
    <property type="entry name" value="GH43_Pc3Gal43A-like"/>
    <property type="match status" value="1"/>
</dbReference>